<keyword evidence="5 6" id="KW-0472">Membrane</keyword>
<keyword evidence="6" id="KW-0406">Ion transport</keyword>
<name>A0A1T4SPU0_9HYPH</name>
<dbReference type="STRING" id="225324.SAMN02745126_04865"/>
<comment type="function">
    <text evidence="6">Mechanosensitive channel that participates in the regulation of osmotic pressure changes within the cell, opening in response to stretch forces in the membrane lipid bilayer, without the need for other proteins. Contributes to normal resistance to hypoosmotic shock. Forms an ion channel of 1.0 nanosiemens conductance with a slight preference for anions.</text>
</comment>
<dbReference type="GO" id="GO:0008381">
    <property type="term" value="F:mechanosensitive monoatomic ion channel activity"/>
    <property type="evidence" value="ECO:0007669"/>
    <property type="project" value="InterPro"/>
</dbReference>
<dbReference type="OrthoDB" id="9775207at2"/>
<accession>A0A1T4SPU0</accession>
<dbReference type="InterPro" id="IPR014710">
    <property type="entry name" value="RmlC-like_jellyroll"/>
</dbReference>
<dbReference type="Pfam" id="PF00924">
    <property type="entry name" value="MS_channel_2nd"/>
    <property type="match status" value="1"/>
</dbReference>
<evidence type="ECO:0000256" key="1">
    <source>
        <dbReference type="ARBA" id="ARBA00004141"/>
    </source>
</evidence>
<dbReference type="SUPFAM" id="SSF50182">
    <property type="entry name" value="Sm-like ribonucleoproteins"/>
    <property type="match status" value="1"/>
</dbReference>
<feature type="domain" description="Cyclic nucleotide-binding" evidence="7">
    <location>
        <begin position="320"/>
        <end position="423"/>
    </location>
</feature>
<comment type="subunit">
    <text evidence="6">Homoheptamer.</text>
</comment>
<dbReference type="InterPro" id="IPR011014">
    <property type="entry name" value="MscS_channel_TM-2"/>
</dbReference>
<evidence type="ECO:0000256" key="4">
    <source>
        <dbReference type="ARBA" id="ARBA00022989"/>
    </source>
</evidence>
<gene>
    <name evidence="8" type="ORF">SAMN02745126_04865</name>
</gene>
<dbReference type="SMART" id="SM00100">
    <property type="entry name" value="cNMP"/>
    <property type="match status" value="1"/>
</dbReference>
<dbReference type="GO" id="GO:0005886">
    <property type="term" value="C:plasma membrane"/>
    <property type="evidence" value="ECO:0007669"/>
    <property type="project" value="UniProtKB-SubCell"/>
</dbReference>
<dbReference type="InterPro" id="IPR018490">
    <property type="entry name" value="cNMP-bd_dom_sf"/>
</dbReference>
<comment type="subcellular location">
    <subcellularLocation>
        <location evidence="6">Cell inner membrane</location>
        <topology evidence="6">Multi-pass membrane protein</topology>
    </subcellularLocation>
    <subcellularLocation>
        <location evidence="1">Membrane</location>
        <topology evidence="1">Multi-pass membrane protein</topology>
    </subcellularLocation>
</comment>
<comment type="similarity">
    <text evidence="2 6">Belongs to the MscS (TC 1.A.23) family.</text>
</comment>
<evidence type="ECO:0000313" key="8">
    <source>
        <dbReference type="EMBL" id="SKA29898.1"/>
    </source>
</evidence>
<protein>
    <recommendedName>
        <fullName evidence="6">Small-conductance mechanosensitive channel</fullName>
    </recommendedName>
</protein>
<dbReference type="Proteomes" id="UP000190092">
    <property type="component" value="Unassembled WGS sequence"/>
</dbReference>
<dbReference type="SUPFAM" id="SSF51206">
    <property type="entry name" value="cAMP-binding domain-like"/>
    <property type="match status" value="1"/>
</dbReference>
<dbReference type="InterPro" id="IPR023408">
    <property type="entry name" value="MscS_beta-dom_sf"/>
</dbReference>
<dbReference type="Gene3D" id="1.10.287.1260">
    <property type="match status" value="1"/>
</dbReference>
<dbReference type="Gene3D" id="2.30.30.60">
    <property type="match status" value="1"/>
</dbReference>
<keyword evidence="9" id="KW-1185">Reference proteome</keyword>
<dbReference type="Pfam" id="PF00027">
    <property type="entry name" value="cNMP_binding"/>
    <property type="match status" value="1"/>
</dbReference>
<feature type="transmembrane region" description="Helical" evidence="6">
    <location>
        <begin position="6"/>
        <end position="23"/>
    </location>
</feature>
<reference evidence="9" key="1">
    <citation type="submission" date="2017-02" db="EMBL/GenBank/DDBJ databases">
        <authorList>
            <person name="Varghese N."/>
            <person name="Submissions S."/>
        </authorList>
    </citation>
    <scope>NUCLEOTIDE SEQUENCE [LARGE SCALE GENOMIC DNA]</scope>
    <source>
        <strain evidence="9">ATCC 27094</strain>
    </source>
</reference>
<evidence type="ECO:0000256" key="2">
    <source>
        <dbReference type="ARBA" id="ARBA00008017"/>
    </source>
</evidence>
<feature type="transmembrane region" description="Helical" evidence="6">
    <location>
        <begin position="101"/>
        <end position="119"/>
    </location>
</feature>
<keyword evidence="4 6" id="KW-1133">Transmembrane helix</keyword>
<dbReference type="InterPro" id="IPR000595">
    <property type="entry name" value="cNMP-bd_dom"/>
</dbReference>
<keyword evidence="6" id="KW-0997">Cell inner membrane</keyword>
<feature type="transmembrane region" description="Helical" evidence="6">
    <location>
        <begin position="66"/>
        <end position="89"/>
    </location>
</feature>
<feature type="transmembrane region" description="Helical" evidence="6">
    <location>
        <begin position="30"/>
        <end position="46"/>
    </location>
</feature>
<dbReference type="InterPro" id="IPR006685">
    <property type="entry name" value="MscS_channel_2nd"/>
</dbReference>
<dbReference type="EMBL" id="FUWJ01000009">
    <property type="protein sequence ID" value="SKA29898.1"/>
    <property type="molecule type" value="Genomic_DNA"/>
</dbReference>
<dbReference type="SUPFAM" id="SSF82861">
    <property type="entry name" value="Mechanosensitive channel protein MscS (YggB), transmembrane region"/>
    <property type="match status" value="1"/>
</dbReference>
<keyword evidence="6" id="KW-0813">Transport</keyword>
<keyword evidence="3 6" id="KW-0812">Transmembrane</keyword>
<proteinExistence type="inferred from homology"/>
<keyword evidence="6" id="KW-1003">Cell membrane</keyword>
<dbReference type="AlphaFoldDB" id="A0A1T4SPU0"/>
<sequence length="472" mass="50720">MHDPLASLGLLALAVFATIIAHGRGLLVRMGIEAVLLLAIGTYLLWRGSSPLPHLGSGSSGLADAWLRALVVVWWLVGARLVVNVIVFVRGRDQKSREARLFSDLASAIIYITAIWIILNSVLDLNVQGLLVTSGVIAIVLGLALQNTLADVFCGLAIGLEQPFHVGDRISIGDSVEGVIVQMNWRSLRIHTDDDDIATVPNSLVAKGLIVNRSVPTRHRVATVETVAPAEVAPETILDLIWQATLLCPSILSVPAPSITLCRTDLVSNTYAARFSVSDSSIVAAAKSSLLRQVRRLFRYGGIGRPHPMSVGELLRSLTLFEALSQEEVDRLARDLIVQSVSPGDTIFEQEAISSSIYVIEAGVLELSRESGQSGSRVLGRIGAGEYIGELGLITGSPRSFTLKALTHGKALELPGAALAKLLHSNAALNAEMERSVRKGLAQIHRDDAARDVAPTDQPADLFAQIRMFFRV</sequence>
<dbReference type="PROSITE" id="PS50042">
    <property type="entry name" value="CNMP_BINDING_3"/>
    <property type="match status" value="1"/>
</dbReference>
<keyword evidence="6" id="KW-0407">Ion channel</keyword>
<evidence type="ECO:0000259" key="7">
    <source>
        <dbReference type="PROSITE" id="PS50042"/>
    </source>
</evidence>
<evidence type="ECO:0000256" key="6">
    <source>
        <dbReference type="RuleBase" id="RU369025"/>
    </source>
</evidence>
<evidence type="ECO:0000256" key="3">
    <source>
        <dbReference type="ARBA" id="ARBA00022692"/>
    </source>
</evidence>
<dbReference type="CDD" id="cd00038">
    <property type="entry name" value="CAP_ED"/>
    <property type="match status" value="1"/>
</dbReference>
<evidence type="ECO:0000313" key="9">
    <source>
        <dbReference type="Proteomes" id="UP000190092"/>
    </source>
</evidence>
<dbReference type="InterPro" id="IPR045275">
    <property type="entry name" value="MscS_archaea/bacteria_type"/>
</dbReference>
<evidence type="ECO:0000256" key="5">
    <source>
        <dbReference type="ARBA" id="ARBA00023136"/>
    </source>
</evidence>
<dbReference type="PANTHER" id="PTHR30221">
    <property type="entry name" value="SMALL-CONDUCTANCE MECHANOSENSITIVE CHANNEL"/>
    <property type="match status" value="1"/>
</dbReference>
<dbReference type="InterPro" id="IPR010920">
    <property type="entry name" value="LSM_dom_sf"/>
</dbReference>
<organism evidence="8 9">
    <name type="scientific">Enhydrobacter aerosaccus</name>
    <dbReference type="NCBI Taxonomy" id="225324"/>
    <lineage>
        <taxon>Bacteria</taxon>
        <taxon>Pseudomonadati</taxon>
        <taxon>Pseudomonadota</taxon>
        <taxon>Alphaproteobacteria</taxon>
        <taxon>Hyphomicrobiales</taxon>
        <taxon>Enhydrobacter</taxon>
    </lineage>
</organism>
<dbReference type="PANTHER" id="PTHR30221:SF20">
    <property type="entry name" value="SMALL-CONDUCTANCE MECHANOSENSITIVE CHANNEL"/>
    <property type="match status" value="1"/>
</dbReference>
<dbReference type="Gene3D" id="2.60.120.10">
    <property type="entry name" value="Jelly Rolls"/>
    <property type="match status" value="1"/>
</dbReference>